<dbReference type="CDD" id="cd02970">
    <property type="entry name" value="PRX_like2"/>
    <property type="match status" value="1"/>
</dbReference>
<dbReference type="Pfam" id="PF13911">
    <property type="entry name" value="AhpC-TSA_2"/>
    <property type="match status" value="1"/>
</dbReference>
<reference evidence="2" key="1">
    <citation type="submission" date="2022-11" db="EMBL/GenBank/DDBJ databases">
        <authorList>
            <person name="Petersen C."/>
        </authorList>
    </citation>
    <scope>NUCLEOTIDE SEQUENCE</scope>
    <source>
        <strain evidence="2">IBT 30761</strain>
    </source>
</reference>
<feature type="compositionally biased region" description="Basic and acidic residues" evidence="1">
    <location>
        <begin position="215"/>
        <end position="229"/>
    </location>
</feature>
<comment type="caution">
    <text evidence="2">The sequence shown here is derived from an EMBL/GenBank/DDBJ whole genome shotgun (WGS) entry which is preliminary data.</text>
</comment>
<organism evidence="2 3">
    <name type="scientific">Penicillium argentinense</name>
    <dbReference type="NCBI Taxonomy" id="1131581"/>
    <lineage>
        <taxon>Eukaryota</taxon>
        <taxon>Fungi</taxon>
        <taxon>Dikarya</taxon>
        <taxon>Ascomycota</taxon>
        <taxon>Pezizomycotina</taxon>
        <taxon>Eurotiomycetes</taxon>
        <taxon>Eurotiomycetidae</taxon>
        <taxon>Eurotiales</taxon>
        <taxon>Aspergillaceae</taxon>
        <taxon>Penicillium</taxon>
    </lineage>
</organism>
<dbReference type="OrthoDB" id="40334at2759"/>
<feature type="region of interest" description="Disordered" evidence="1">
    <location>
        <begin position="209"/>
        <end position="235"/>
    </location>
</feature>
<dbReference type="PANTHER" id="PTHR28630:SF3">
    <property type="entry name" value="PEROXIREDOXIN-LIKE 2C"/>
    <property type="match status" value="1"/>
</dbReference>
<name>A0A9W9JYA4_9EURO</name>
<dbReference type="RefSeq" id="XP_056470598.1">
    <property type="nucleotide sequence ID" value="XM_056623182.1"/>
</dbReference>
<dbReference type="GeneID" id="81362161"/>
<evidence type="ECO:0000313" key="2">
    <source>
        <dbReference type="EMBL" id="KAJ5085920.1"/>
    </source>
</evidence>
<evidence type="ECO:0000256" key="1">
    <source>
        <dbReference type="SAM" id="MobiDB-lite"/>
    </source>
</evidence>
<protein>
    <submittedName>
        <fullName evidence="2">Uncharacterized protein</fullName>
    </submittedName>
</protein>
<sequence>MTYLEISSEWPTFLSDGTLHEAYEIDIQSKNGETVRFVRHFFCIYDQDYVRTLAGKMHQRLLDMIPPSARPAQVIIIGCGDPSMIVPYIEETTDEFPIYSDPSGRIYDKLQMKRTSAFTDPPPYTEHSFSSSFATCLKQLWKRGLASLKGGNWDQQGGEWVFVDKKLRYAHRMEAANDHLTAEQLMEILSSDLVGKGAKGEVNGSLEGTQQVRSVSRDESGAEGCKDEVEATTVI</sequence>
<evidence type="ECO:0000313" key="3">
    <source>
        <dbReference type="Proteomes" id="UP001149074"/>
    </source>
</evidence>
<dbReference type="AlphaFoldDB" id="A0A9W9JYA4"/>
<dbReference type="Proteomes" id="UP001149074">
    <property type="component" value="Unassembled WGS sequence"/>
</dbReference>
<accession>A0A9W9JYA4</accession>
<keyword evidence="3" id="KW-1185">Reference proteome</keyword>
<proteinExistence type="predicted"/>
<reference evidence="2" key="2">
    <citation type="journal article" date="2023" name="IMA Fungus">
        <title>Comparative genomic study of the Penicillium genus elucidates a diverse pangenome and 15 lateral gene transfer events.</title>
        <authorList>
            <person name="Petersen C."/>
            <person name="Sorensen T."/>
            <person name="Nielsen M.R."/>
            <person name="Sondergaard T.E."/>
            <person name="Sorensen J.L."/>
            <person name="Fitzpatrick D.A."/>
            <person name="Frisvad J.C."/>
            <person name="Nielsen K.L."/>
        </authorList>
    </citation>
    <scope>NUCLEOTIDE SEQUENCE</scope>
    <source>
        <strain evidence="2">IBT 30761</strain>
    </source>
</reference>
<dbReference type="InterPro" id="IPR032801">
    <property type="entry name" value="PXL2A/B/C"/>
</dbReference>
<dbReference type="EMBL" id="JAPQKI010000010">
    <property type="protein sequence ID" value="KAJ5085920.1"/>
    <property type="molecule type" value="Genomic_DNA"/>
</dbReference>
<dbReference type="PANTHER" id="PTHR28630">
    <property type="match status" value="1"/>
</dbReference>
<gene>
    <name evidence="2" type="ORF">N7532_010691</name>
</gene>